<feature type="domain" description="VOC" evidence="1">
    <location>
        <begin position="1"/>
        <end position="118"/>
    </location>
</feature>
<dbReference type="STRING" id="355243.SAMN03080615_00092"/>
<dbReference type="RefSeq" id="WP_091352482.1">
    <property type="nucleotide sequence ID" value="NZ_AP025284.1"/>
</dbReference>
<dbReference type="AlphaFoldDB" id="A0A1H9CP93"/>
<dbReference type="InterPro" id="IPR037523">
    <property type="entry name" value="VOC_core"/>
</dbReference>
<name>A0A1H9CP93_9GAMM</name>
<organism evidence="2 3">
    <name type="scientific">Amphritea atlantica</name>
    <dbReference type="NCBI Taxonomy" id="355243"/>
    <lineage>
        <taxon>Bacteria</taxon>
        <taxon>Pseudomonadati</taxon>
        <taxon>Pseudomonadota</taxon>
        <taxon>Gammaproteobacteria</taxon>
        <taxon>Oceanospirillales</taxon>
        <taxon>Oceanospirillaceae</taxon>
        <taxon>Amphritea</taxon>
    </lineage>
</organism>
<proteinExistence type="predicted"/>
<dbReference type="OrthoDB" id="9797663at2"/>
<dbReference type="InterPro" id="IPR029068">
    <property type="entry name" value="Glyas_Bleomycin-R_OHBP_Dase"/>
</dbReference>
<evidence type="ECO:0000313" key="2">
    <source>
        <dbReference type="EMBL" id="SEQ03032.1"/>
    </source>
</evidence>
<sequence length="121" mass="13560">MITHNMYVIAVRDLSAAASYYQDVLGFTIREIGDDGWRMFERDGCRIMAGDCPDSIPASELGDHSYFAYLIVDSADQHFAEISSKGAEVIKALKSEPWGMREFGICTNDGHRIMFGEKIDN</sequence>
<evidence type="ECO:0000259" key="1">
    <source>
        <dbReference type="PROSITE" id="PS51819"/>
    </source>
</evidence>
<gene>
    <name evidence="2" type="ORF">SAMN03080615_00092</name>
</gene>
<dbReference type="Pfam" id="PF00903">
    <property type="entry name" value="Glyoxalase"/>
    <property type="match status" value="1"/>
</dbReference>
<protein>
    <submittedName>
        <fullName evidence="2">Uncharacterized conserved protein PhnB, glyoxalase superfamily</fullName>
    </submittedName>
</protein>
<reference evidence="3" key="1">
    <citation type="submission" date="2016-10" db="EMBL/GenBank/DDBJ databases">
        <authorList>
            <person name="Varghese N."/>
            <person name="Submissions S."/>
        </authorList>
    </citation>
    <scope>NUCLEOTIDE SEQUENCE [LARGE SCALE GENOMIC DNA]</scope>
    <source>
        <strain evidence="3">DSM 18887</strain>
    </source>
</reference>
<accession>A0A1H9CP93</accession>
<dbReference type="SUPFAM" id="SSF54593">
    <property type="entry name" value="Glyoxalase/Bleomycin resistance protein/Dihydroxybiphenyl dioxygenase"/>
    <property type="match status" value="1"/>
</dbReference>
<evidence type="ECO:0000313" key="3">
    <source>
        <dbReference type="Proteomes" id="UP000198749"/>
    </source>
</evidence>
<keyword evidence="3" id="KW-1185">Reference proteome</keyword>
<dbReference type="Gene3D" id="3.10.180.10">
    <property type="entry name" value="2,3-Dihydroxybiphenyl 1,2-Dioxygenase, domain 1"/>
    <property type="match status" value="1"/>
</dbReference>
<dbReference type="Proteomes" id="UP000198749">
    <property type="component" value="Unassembled WGS sequence"/>
</dbReference>
<dbReference type="EMBL" id="FOGB01000001">
    <property type="protein sequence ID" value="SEQ03032.1"/>
    <property type="molecule type" value="Genomic_DNA"/>
</dbReference>
<dbReference type="InterPro" id="IPR004360">
    <property type="entry name" value="Glyas_Fos-R_dOase_dom"/>
</dbReference>
<dbReference type="PROSITE" id="PS51819">
    <property type="entry name" value="VOC"/>
    <property type="match status" value="1"/>
</dbReference>